<feature type="region of interest" description="Disordered" evidence="1">
    <location>
        <begin position="30"/>
        <end position="65"/>
    </location>
</feature>
<dbReference type="HOGENOM" id="CLU_2844870_0_0_5"/>
<dbReference type="AlphaFoldDB" id="A0A089P1B7"/>
<evidence type="ECO:0000256" key="1">
    <source>
        <dbReference type="SAM" id="MobiDB-lite"/>
    </source>
</evidence>
<sequence length="65" mass="6876">MRVVSTAAKKISLRRSVRSLGALSLIGGLGPEGGVSGVSDMRGDVQPPGRKSILRAPDHEKRTEH</sequence>
<name>A0A089P1B7_9HYPH</name>
<protein>
    <submittedName>
        <fullName evidence="2">Protein of unassigned function</fullName>
    </submittedName>
</protein>
<reference evidence="2 3" key="1">
    <citation type="journal article" date="2014" name="PLoS ONE">
        <title>Genome Information of Methylobacterium oryzae, a Plant-Probiotic Methylotroph in the Phyllosphere.</title>
        <authorList>
            <person name="Kwak M.J."/>
            <person name="Jeong H."/>
            <person name="Madhaiyan M."/>
            <person name="Lee Y."/>
            <person name="Sa T.M."/>
            <person name="Oh T.K."/>
            <person name="Kim J.F."/>
        </authorList>
    </citation>
    <scope>NUCLEOTIDE SEQUENCE [LARGE SCALE GENOMIC DNA]</scope>
    <source>
        <strain evidence="2 3">CBMB20</strain>
    </source>
</reference>
<gene>
    <name evidence="2" type="ORF">MOC_4088</name>
</gene>
<accession>A0A089P1B7</accession>
<organism evidence="2 3">
    <name type="scientific">Methylobacterium oryzae CBMB20</name>
    <dbReference type="NCBI Taxonomy" id="693986"/>
    <lineage>
        <taxon>Bacteria</taxon>
        <taxon>Pseudomonadati</taxon>
        <taxon>Pseudomonadota</taxon>
        <taxon>Alphaproteobacteria</taxon>
        <taxon>Hyphomicrobiales</taxon>
        <taxon>Methylobacteriaceae</taxon>
        <taxon>Methylobacterium</taxon>
    </lineage>
</organism>
<dbReference type="Proteomes" id="UP000029492">
    <property type="component" value="Chromosome"/>
</dbReference>
<dbReference type="EMBL" id="CP003811">
    <property type="protein sequence ID" value="AIQ91843.1"/>
    <property type="molecule type" value="Genomic_DNA"/>
</dbReference>
<proteinExistence type="predicted"/>
<evidence type="ECO:0000313" key="3">
    <source>
        <dbReference type="Proteomes" id="UP000029492"/>
    </source>
</evidence>
<dbReference type="KEGG" id="mor:MOC_4088"/>
<feature type="compositionally biased region" description="Basic and acidic residues" evidence="1">
    <location>
        <begin position="56"/>
        <end position="65"/>
    </location>
</feature>
<keyword evidence="3" id="KW-1185">Reference proteome</keyword>
<evidence type="ECO:0000313" key="2">
    <source>
        <dbReference type="EMBL" id="AIQ91843.1"/>
    </source>
</evidence>
<dbReference type="STRING" id="693986.MOC_4088"/>